<dbReference type="InterPro" id="IPR049172">
    <property type="entry name" value="DUF6857_pln"/>
</dbReference>
<accession>A0A199UPL3</accession>
<protein>
    <recommendedName>
        <fullName evidence="6">DUF936 domain-containing protein</fullName>
    </recommendedName>
</protein>
<feature type="domain" description="DUF6857" evidence="3">
    <location>
        <begin position="375"/>
        <end position="526"/>
    </location>
</feature>
<feature type="region of interest" description="Disordered" evidence="1">
    <location>
        <begin position="370"/>
        <end position="400"/>
    </location>
</feature>
<dbReference type="STRING" id="4615.A0A199UPL3"/>
<feature type="region of interest" description="Disordered" evidence="1">
    <location>
        <begin position="184"/>
        <end position="275"/>
    </location>
</feature>
<evidence type="ECO:0000313" key="4">
    <source>
        <dbReference type="EMBL" id="OAY66689.1"/>
    </source>
</evidence>
<feature type="region of interest" description="Disordered" evidence="1">
    <location>
        <begin position="111"/>
        <end position="154"/>
    </location>
</feature>
<dbReference type="InterPro" id="IPR048297">
    <property type="entry name" value="DUF936_dom_pln"/>
</dbReference>
<comment type="caution">
    <text evidence="4">The sequence shown here is derived from an EMBL/GenBank/DDBJ whole genome shotgun (WGS) entry which is preliminary data.</text>
</comment>
<feature type="compositionally biased region" description="Basic and acidic residues" evidence="1">
    <location>
        <begin position="235"/>
        <end position="246"/>
    </location>
</feature>
<feature type="domain" description="DUF6857" evidence="3">
    <location>
        <begin position="273"/>
        <end position="361"/>
    </location>
</feature>
<dbReference type="Pfam" id="PF06075">
    <property type="entry name" value="DUF936"/>
    <property type="match status" value="1"/>
</dbReference>
<feature type="domain" description="DUF936" evidence="2">
    <location>
        <begin position="4"/>
        <end position="119"/>
    </location>
</feature>
<gene>
    <name evidence="4" type="ORF">ACMD2_02111</name>
</gene>
<evidence type="ECO:0000259" key="3">
    <source>
        <dbReference type="Pfam" id="PF21647"/>
    </source>
</evidence>
<feature type="compositionally biased region" description="Basic and acidic residues" evidence="1">
    <location>
        <begin position="145"/>
        <end position="154"/>
    </location>
</feature>
<dbReference type="PANTHER" id="PTHR31928:SF2">
    <property type="entry name" value="EXPRESSED PROTEIN"/>
    <property type="match status" value="1"/>
</dbReference>
<reference evidence="4 5" key="1">
    <citation type="journal article" date="2016" name="DNA Res.">
        <title>The draft genome of MD-2 pineapple using hybrid error correction of long reads.</title>
        <authorList>
            <person name="Redwan R.M."/>
            <person name="Saidin A."/>
            <person name="Kumar S.V."/>
        </authorList>
    </citation>
    <scope>NUCLEOTIDE SEQUENCE [LARGE SCALE GENOMIC DNA]</scope>
    <source>
        <strain evidence="5">cv. MD2</strain>
        <tissue evidence="4">Leaf</tissue>
    </source>
</reference>
<dbReference type="PANTHER" id="PTHR31928">
    <property type="entry name" value="EXPRESSED PROTEIN"/>
    <property type="match status" value="1"/>
</dbReference>
<dbReference type="EMBL" id="LSRQ01005999">
    <property type="protein sequence ID" value="OAY66689.1"/>
    <property type="molecule type" value="Genomic_DNA"/>
</dbReference>
<feature type="compositionally biased region" description="Low complexity" evidence="1">
    <location>
        <begin position="247"/>
        <end position="273"/>
    </location>
</feature>
<sequence>MASLTPGILIKLLKNINSNVKVCGEYRSILLQVISIVPALTGSELYPDHGFFIKVSDSLHSTYVSLSKDDNELILSNKLQLGQFIYVDKVEPRIPVPVLVGVRPVPGRNPCVGNPKDLMHMSVPSGTLEGVDNEKRSSKSSDSAEGEKENPQRRVVIKEEKVVVASRYMQGISSNSAKSGIFESNADADKVNGRGDSPEVNKRATPLKAKQELRSQERPNTTSPGQNSSVLTKQEASKDGQKDAKTTSKSSSAKPASAAKQTSPSKSISSASSSKRRVVDNIPWDSLPNSLIKPGKGIVRRKNLALVVAAEAQREATAASSLVKGLCIFADLRKSATEENPHESLTKFFQLCRLINQPNIVNWKEYAPDIPKQVPSDKENSAKKTSTSHKKAGANSSKQFEEQCTNEKIEWARGDGSKEIQEIWSTLREESRSWFLNFLEGALETGFKLEARVKKSTKDRSGGNSKDSDGLIAVTLSQLKTASNWLDQLHSEVGNTEDGTVETIDRLKRKVYTCLLGNVESAASALESRTAC</sequence>
<organism evidence="4 5">
    <name type="scientific">Ananas comosus</name>
    <name type="common">Pineapple</name>
    <name type="synonym">Ananas ananas</name>
    <dbReference type="NCBI Taxonomy" id="4615"/>
    <lineage>
        <taxon>Eukaryota</taxon>
        <taxon>Viridiplantae</taxon>
        <taxon>Streptophyta</taxon>
        <taxon>Embryophyta</taxon>
        <taxon>Tracheophyta</taxon>
        <taxon>Spermatophyta</taxon>
        <taxon>Magnoliopsida</taxon>
        <taxon>Liliopsida</taxon>
        <taxon>Poales</taxon>
        <taxon>Bromeliaceae</taxon>
        <taxon>Bromelioideae</taxon>
        <taxon>Ananas</taxon>
    </lineage>
</organism>
<feature type="compositionally biased region" description="Basic and acidic residues" evidence="1">
    <location>
        <begin position="187"/>
        <end position="202"/>
    </location>
</feature>
<dbReference type="InterPro" id="IPR010341">
    <property type="entry name" value="DUF936_pln"/>
</dbReference>
<name>A0A199UPL3_ANACO</name>
<dbReference type="Proteomes" id="UP000092600">
    <property type="component" value="Unassembled WGS sequence"/>
</dbReference>
<proteinExistence type="predicted"/>
<dbReference type="Pfam" id="PF21647">
    <property type="entry name" value="DUF6857"/>
    <property type="match status" value="2"/>
</dbReference>
<dbReference type="AlphaFoldDB" id="A0A199UPL3"/>
<evidence type="ECO:0000256" key="1">
    <source>
        <dbReference type="SAM" id="MobiDB-lite"/>
    </source>
</evidence>
<evidence type="ECO:0008006" key="6">
    <source>
        <dbReference type="Google" id="ProtNLM"/>
    </source>
</evidence>
<evidence type="ECO:0000313" key="5">
    <source>
        <dbReference type="Proteomes" id="UP000092600"/>
    </source>
</evidence>
<feature type="compositionally biased region" description="Polar residues" evidence="1">
    <location>
        <begin position="218"/>
        <end position="234"/>
    </location>
</feature>
<evidence type="ECO:0000259" key="2">
    <source>
        <dbReference type="Pfam" id="PF06075"/>
    </source>
</evidence>